<dbReference type="AlphaFoldDB" id="A0A1R1B6E4"/>
<dbReference type="InterPro" id="IPR036388">
    <property type="entry name" value="WH-like_DNA-bd_sf"/>
</dbReference>
<dbReference type="PANTHER" id="PTHR33169:SF14">
    <property type="entry name" value="TRANSCRIPTIONAL REGULATOR RV3488"/>
    <property type="match status" value="1"/>
</dbReference>
<dbReference type="PANTHER" id="PTHR33169">
    <property type="entry name" value="PADR-FAMILY TRANSCRIPTIONAL REGULATOR"/>
    <property type="match status" value="1"/>
</dbReference>
<reference evidence="2 3" key="1">
    <citation type="submission" date="2016-11" db="EMBL/GenBank/DDBJ databases">
        <title>Paenibacillus species isolates.</title>
        <authorList>
            <person name="Beno S.M."/>
        </authorList>
    </citation>
    <scope>NUCLEOTIDE SEQUENCE [LARGE SCALE GENOMIC DNA]</scope>
    <source>
        <strain evidence="2 3">FSL F4-0100</strain>
    </source>
</reference>
<sequence length="120" mass="13692">MSEDQDILHSLVQELRRGTIILGVLSQLSEPQYGYSLVTILQEKGISVEAGTLYPLLRRLEKQGLLDSEWDTNEARPRKYYIISQTGKDIYRQLYHEWKVMMTSLEGLVDDKGDSGNGSD</sequence>
<comment type="caution">
    <text evidence="2">The sequence shown here is derived from an EMBL/GenBank/DDBJ whole genome shotgun (WGS) entry which is preliminary data.</text>
</comment>
<dbReference type="EMBL" id="MRTF01000002">
    <property type="protein sequence ID" value="OME95143.1"/>
    <property type="molecule type" value="Genomic_DNA"/>
</dbReference>
<name>A0A1R1B6E4_PAELA</name>
<dbReference type="SUPFAM" id="SSF46785">
    <property type="entry name" value="Winged helix' DNA-binding domain"/>
    <property type="match status" value="1"/>
</dbReference>
<protein>
    <submittedName>
        <fullName evidence="2">PadR family transcriptional regulator</fullName>
    </submittedName>
</protein>
<dbReference type="STRING" id="1401.BK123_08675"/>
<dbReference type="Pfam" id="PF03551">
    <property type="entry name" value="PadR"/>
    <property type="match status" value="1"/>
</dbReference>
<dbReference type="RefSeq" id="WP_076321959.1">
    <property type="nucleotide sequence ID" value="NZ_JBCMXI010000001.1"/>
</dbReference>
<evidence type="ECO:0000313" key="3">
    <source>
        <dbReference type="Proteomes" id="UP000187074"/>
    </source>
</evidence>
<dbReference type="Proteomes" id="UP000187074">
    <property type="component" value="Unassembled WGS sequence"/>
</dbReference>
<dbReference type="Gene3D" id="1.10.10.10">
    <property type="entry name" value="Winged helix-like DNA-binding domain superfamily/Winged helix DNA-binding domain"/>
    <property type="match status" value="1"/>
</dbReference>
<dbReference type="InterPro" id="IPR052509">
    <property type="entry name" value="Metal_resp_DNA-bind_regulator"/>
</dbReference>
<accession>A0A1R1B6E4</accession>
<dbReference type="OrthoDB" id="9808017at2"/>
<organism evidence="2 3">
    <name type="scientific">Paenibacillus lautus</name>
    <name type="common">Bacillus lautus</name>
    <dbReference type="NCBI Taxonomy" id="1401"/>
    <lineage>
        <taxon>Bacteria</taxon>
        <taxon>Bacillati</taxon>
        <taxon>Bacillota</taxon>
        <taxon>Bacilli</taxon>
        <taxon>Bacillales</taxon>
        <taxon>Paenibacillaceae</taxon>
        <taxon>Paenibacillus</taxon>
    </lineage>
</organism>
<evidence type="ECO:0000313" key="2">
    <source>
        <dbReference type="EMBL" id="OME95143.1"/>
    </source>
</evidence>
<proteinExistence type="predicted"/>
<dbReference type="InterPro" id="IPR005149">
    <property type="entry name" value="Tscrpt_reg_PadR_N"/>
</dbReference>
<gene>
    <name evidence="2" type="ORF">BK123_08675</name>
</gene>
<evidence type="ECO:0000259" key="1">
    <source>
        <dbReference type="Pfam" id="PF03551"/>
    </source>
</evidence>
<dbReference type="InterPro" id="IPR036390">
    <property type="entry name" value="WH_DNA-bd_sf"/>
</dbReference>
<feature type="domain" description="Transcription regulator PadR N-terminal" evidence="1">
    <location>
        <begin position="21"/>
        <end position="90"/>
    </location>
</feature>